<dbReference type="EnsemblPlants" id="AVESA.00010b.r2.1DG0159910.1">
    <property type="protein sequence ID" value="AVESA.00010b.r2.1DG0159910.1.CDS"/>
    <property type="gene ID" value="AVESA.00010b.r2.1DG0159910"/>
</dbReference>
<keyword evidence="2" id="KW-1185">Reference proteome</keyword>
<accession>A0ACD5U0P7</accession>
<dbReference type="Proteomes" id="UP001732700">
    <property type="component" value="Chromosome 1D"/>
</dbReference>
<proteinExistence type="predicted"/>
<evidence type="ECO:0000313" key="2">
    <source>
        <dbReference type="Proteomes" id="UP001732700"/>
    </source>
</evidence>
<evidence type="ECO:0000313" key="1">
    <source>
        <dbReference type="EnsemblPlants" id="AVESA.00010b.r2.1DG0159910.1.CDS"/>
    </source>
</evidence>
<name>A0ACD5U0P7_AVESA</name>
<reference evidence="1" key="2">
    <citation type="submission" date="2025-09" db="UniProtKB">
        <authorList>
            <consortium name="EnsemblPlants"/>
        </authorList>
    </citation>
    <scope>IDENTIFICATION</scope>
</reference>
<sequence length="160" mass="17295">MSYRLGEEEEEEEAFEASSCGYSSGGESGDEGDRFPDIGAHRRQSAPPQAPLRRMNSDSIYDMSGMTAHLPAKKGLSMYYQGKSQSFACMSEVRSLEDLQKKEKPRKMKPCKSYATLGGVAGTKPAAASSCANLVGLMAAGNGFRGAPRNIPVNQDCYHQ</sequence>
<reference evidence="1" key="1">
    <citation type="submission" date="2021-05" db="EMBL/GenBank/DDBJ databases">
        <authorList>
            <person name="Scholz U."/>
            <person name="Mascher M."/>
            <person name="Fiebig A."/>
        </authorList>
    </citation>
    <scope>NUCLEOTIDE SEQUENCE [LARGE SCALE GENOMIC DNA]</scope>
</reference>
<protein>
    <submittedName>
        <fullName evidence="1">Uncharacterized protein</fullName>
    </submittedName>
</protein>
<organism evidence="1 2">
    <name type="scientific">Avena sativa</name>
    <name type="common">Oat</name>
    <dbReference type="NCBI Taxonomy" id="4498"/>
    <lineage>
        <taxon>Eukaryota</taxon>
        <taxon>Viridiplantae</taxon>
        <taxon>Streptophyta</taxon>
        <taxon>Embryophyta</taxon>
        <taxon>Tracheophyta</taxon>
        <taxon>Spermatophyta</taxon>
        <taxon>Magnoliopsida</taxon>
        <taxon>Liliopsida</taxon>
        <taxon>Poales</taxon>
        <taxon>Poaceae</taxon>
        <taxon>BOP clade</taxon>
        <taxon>Pooideae</taxon>
        <taxon>Poodae</taxon>
        <taxon>Poeae</taxon>
        <taxon>Poeae Chloroplast Group 1 (Aveneae type)</taxon>
        <taxon>Aveninae</taxon>
        <taxon>Avena</taxon>
    </lineage>
</organism>